<sequence length="52" mass="5686">MQPHYTATLAARHNLAVSLARELSGTGVTSNVAAPGAILVARRRSRRRWGTW</sequence>
<reference evidence="1 2" key="1">
    <citation type="submission" date="2023-06" db="EMBL/GenBank/DDBJ databases">
        <authorList>
            <person name="Oyuntsetseg B."/>
            <person name="Kim S.B."/>
        </authorList>
    </citation>
    <scope>NUCLEOTIDE SEQUENCE [LARGE SCALE GENOMIC DNA]</scope>
    <source>
        <strain evidence="1 2">4-36</strain>
    </source>
</reference>
<dbReference type="AlphaFoldDB" id="A0A9Y2JYZ7"/>
<organism evidence="1 2">
    <name type="scientific">Amycolatopsis mongoliensis</name>
    <dbReference type="NCBI Taxonomy" id="715475"/>
    <lineage>
        <taxon>Bacteria</taxon>
        <taxon>Bacillati</taxon>
        <taxon>Actinomycetota</taxon>
        <taxon>Actinomycetes</taxon>
        <taxon>Pseudonocardiales</taxon>
        <taxon>Pseudonocardiaceae</taxon>
        <taxon>Amycolatopsis</taxon>
    </lineage>
</organism>
<dbReference type="KEGG" id="amog:QRX60_05280"/>
<accession>A0A9Y2JYZ7</accession>
<keyword evidence="2" id="KW-1185">Reference proteome</keyword>
<gene>
    <name evidence="1" type="ORF">QRX60_05280</name>
</gene>
<proteinExistence type="predicted"/>
<dbReference type="SUPFAM" id="SSF51735">
    <property type="entry name" value="NAD(P)-binding Rossmann-fold domains"/>
    <property type="match status" value="1"/>
</dbReference>
<dbReference type="InterPro" id="IPR036291">
    <property type="entry name" value="NAD(P)-bd_dom_sf"/>
</dbReference>
<dbReference type="EMBL" id="CP127295">
    <property type="protein sequence ID" value="WIY07265.1"/>
    <property type="molecule type" value="Genomic_DNA"/>
</dbReference>
<dbReference type="Proteomes" id="UP001239397">
    <property type="component" value="Chromosome"/>
</dbReference>
<protein>
    <submittedName>
        <fullName evidence="1">Uncharacterized protein</fullName>
    </submittedName>
</protein>
<evidence type="ECO:0000313" key="1">
    <source>
        <dbReference type="EMBL" id="WIY07265.1"/>
    </source>
</evidence>
<dbReference type="Gene3D" id="3.40.50.720">
    <property type="entry name" value="NAD(P)-binding Rossmann-like Domain"/>
    <property type="match status" value="1"/>
</dbReference>
<evidence type="ECO:0000313" key="2">
    <source>
        <dbReference type="Proteomes" id="UP001239397"/>
    </source>
</evidence>
<name>A0A9Y2JYZ7_9PSEU</name>